<name>A0A2H0NHU7_9BACT</name>
<dbReference type="AlphaFoldDB" id="A0A2H0NHU7"/>
<accession>A0A2H0NHU7</accession>
<dbReference type="EMBL" id="PCWS01000068">
    <property type="protein sequence ID" value="PIR08448.1"/>
    <property type="molecule type" value="Genomic_DNA"/>
</dbReference>
<dbReference type="Proteomes" id="UP000230707">
    <property type="component" value="Unassembled WGS sequence"/>
</dbReference>
<evidence type="ECO:0000313" key="2">
    <source>
        <dbReference type="Proteomes" id="UP000230707"/>
    </source>
</evidence>
<reference evidence="1 2" key="1">
    <citation type="submission" date="2017-09" db="EMBL/GenBank/DDBJ databases">
        <title>Depth-based differentiation of microbial function through sediment-hosted aquifers and enrichment of novel symbionts in the deep terrestrial subsurface.</title>
        <authorList>
            <person name="Probst A.J."/>
            <person name="Ladd B."/>
            <person name="Jarett J.K."/>
            <person name="Geller-Mcgrath D.E."/>
            <person name="Sieber C.M."/>
            <person name="Emerson J.B."/>
            <person name="Anantharaman K."/>
            <person name="Thomas B.C."/>
            <person name="Malmstrom R."/>
            <person name="Stieglmeier M."/>
            <person name="Klingl A."/>
            <person name="Woyke T."/>
            <person name="Ryan C.M."/>
            <person name="Banfield J.F."/>
        </authorList>
    </citation>
    <scope>NUCLEOTIDE SEQUENCE [LARGE SCALE GENOMIC DNA]</scope>
    <source>
        <strain evidence="1">CG11_big_fil_rev_8_21_14_0_20_37_11</strain>
    </source>
</reference>
<gene>
    <name evidence="1" type="ORF">COV53_02980</name>
</gene>
<protein>
    <recommendedName>
        <fullName evidence="3">HEPN domain-containing protein</fullName>
    </recommendedName>
</protein>
<proteinExistence type="predicted"/>
<comment type="caution">
    <text evidence="1">The sequence shown here is derived from an EMBL/GenBank/DDBJ whole genome shotgun (WGS) entry which is preliminary data.</text>
</comment>
<evidence type="ECO:0000313" key="1">
    <source>
        <dbReference type="EMBL" id="PIR08448.1"/>
    </source>
</evidence>
<organism evidence="1 2">
    <name type="scientific">Candidatus Gottesmanbacteria bacterium CG11_big_fil_rev_8_21_14_0_20_37_11</name>
    <dbReference type="NCBI Taxonomy" id="1974575"/>
    <lineage>
        <taxon>Bacteria</taxon>
        <taxon>Candidatus Gottesmaniibacteriota</taxon>
    </lineage>
</organism>
<sequence length="88" mass="10213">MENKIILGSLALDLKRAAIGFHRGSYAMAEKFLSEAIKRKNEYKKDNIKPYLLRLLEKIENLKTQSKDELAENALMYSTLIQNYVLHI</sequence>
<evidence type="ECO:0008006" key="3">
    <source>
        <dbReference type="Google" id="ProtNLM"/>
    </source>
</evidence>